<reference evidence="2" key="1">
    <citation type="submission" date="2023-06" db="EMBL/GenBank/DDBJ databases">
        <title>Male Hemibagrus guttatus genome.</title>
        <authorList>
            <person name="Bian C."/>
        </authorList>
    </citation>
    <scope>NUCLEOTIDE SEQUENCE</scope>
    <source>
        <strain evidence="2">Male_cb2023</strain>
        <tissue evidence="2">Muscle</tissue>
    </source>
</reference>
<dbReference type="EMBL" id="JAUCMX010000005">
    <property type="protein sequence ID" value="KAK3546078.1"/>
    <property type="molecule type" value="Genomic_DNA"/>
</dbReference>
<keyword evidence="1" id="KW-0732">Signal</keyword>
<evidence type="ECO:0000313" key="2">
    <source>
        <dbReference type="EMBL" id="KAK3546078.1"/>
    </source>
</evidence>
<dbReference type="AlphaFoldDB" id="A0AAE0VBA5"/>
<name>A0AAE0VBA5_9TELE</name>
<sequence>MFTVIFMCLWLSLGDSMADSIKPLFTHKFVDEGDEVTLSCMNQVLQQTTTCTDTSNIRNLILSTFFIFTKMEIQNLTPQECLLKLKINKWI</sequence>
<evidence type="ECO:0008006" key="4">
    <source>
        <dbReference type="Google" id="ProtNLM"/>
    </source>
</evidence>
<proteinExistence type="predicted"/>
<organism evidence="2 3">
    <name type="scientific">Hemibagrus guttatus</name>
    <dbReference type="NCBI Taxonomy" id="175788"/>
    <lineage>
        <taxon>Eukaryota</taxon>
        <taxon>Metazoa</taxon>
        <taxon>Chordata</taxon>
        <taxon>Craniata</taxon>
        <taxon>Vertebrata</taxon>
        <taxon>Euteleostomi</taxon>
        <taxon>Actinopterygii</taxon>
        <taxon>Neopterygii</taxon>
        <taxon>Teleostei</taxon>
        <taxon>Ostariophysi</taxon>
        <taxon>Siluriformes</taxon>
        <taxon>Bagridae</taxon>
        <taxon>Hemibagrus</taxon>
    </lineage>
</organism>
<evidence type="ECO:0000256" key="1">
    <source>
        <dbReference type="SAM" id="SignalP"/>
    </source>
</evidence>
<keyword evidence="3" id="KW-1185">Reference proteome</keyword>
<comment type="caution">
    <text evidence="2">The sequence shown here is derived from an EMBL/GenBank/DDBJ whole genome shotgun (WGS) entry which is preliminary data.</text>
</comment>
<dbReference type="Proteomes" id="UP001274896">
    <property type="component" value="Unassembled WGS sequence"/>
</dbReference>
<feature type="signal peptide" evidence="1">
    <location>
        <begin position="1"/>
        <end position="18"/>
    </location>
</feature>
<gene>
    <name evidence="2" type="ORF">QTP70_020471</name>
</gene>
<feature type="chain" id="PRO_5042135752" description="Venom protein" evidence="1">
    <location>
        <begin position="19"/>
        <end position="91"/>
    </location>
</feature>
<evidence type="ECO:0000313" key="3">
    <source>
        <dbReference type="Proteomes" id="UP001274896"/>
    </source>
</evidence>
<protein>
    <recommendedName>
        <fullName evidence="4">Venom protein</fullName>
    </recommendedName>
</protein>
<accession>A0AAE0VBA5</accession>